<dbReference type="Pfam" id="PF07973">
    <property type="entry name" value="tRNA_SAD"/>
    <property type="match status" value="1"/>
</dbReference>
<dbReference type="GO" id="GO:0005737">
    <property type="term" value="C:cytoplasm"/>
    <property type="evidence" value="ECO:0007669"/>
    <property type="project" value="UniProtKB-SubCell"/>
</dbReference>
<comment type="cofactor">
    <cofactor evidence="1">
        <name>Zn(2+)</name>
        <dbReference type="ChEBI" id="CHEBI:29105"/>
    </cofactor>
</comment>
<dbReference type="InterPro" id="IPR051335">
    <property type="entry name" value="Alanyl-tRNA_Editing_Enzymes"/>
</dbReference>
<dbReference type="InterPro" id="IPR009000">
    <property type="entry name" value="Transl_B-barrel_sf"/>
</dbReference>
<dbReference type="InterPro" id="IPR018165">
    <property type="entry name" value="Ala-tRNA-synth_IIc_core"/>
</dbReference>
<feature type="coiled-coil region" evidence="5">
    <location>
        <begin position="266"/>
        <end position="293"/>
    </location>
</feature>
<name>A0A2H3L338_9CHLR</name>
<dbReference type="SUPFAM" id="SSF55186">
    <property type="entry name" value="ThrRS/AlaRS common domain"/>
    <property type="match status" value="1"/>
</dbReference>
<evidence type="ECO:0000256" key="4">
    <source>
        <dbReference type="ARBA" id="ARBA00022833"/>
    </source>
</evidence>
<dbReference type="PANTHER" id="PTHR43462">
    <property type="entry name" value="ALANYL-TRNA EDITING PROTEIN"/>
    <property type="match status" value="1"/>
</dbReference>
<dbReference type="GO" id="GO:0002161">
    <property type="term" value="F:aminoacyl-tRNA deacylase activity"/>
    <property type="evidence" value="ECO:0007669"/>
    <property type="project" value="UniProtKB-ARBA"/>
</dbReference>
<sequence length="403" mass="42981">MQATTRLYLHDSSRFNFEATVVAAQIRDGVRWIALDQSAFYPEGGGQPADQGTINGLPVTDVQANDDVVWHALGAAGNDQSLDVDAHIHGAIDPTRRLDHMQQHCGQHILSAAFQALCGAATVGFHLGERIVTIDLDIPALQRNQVQAVEDLANQIVWGNLPVTVRILARDELNGLALRKTPTVAGPVRVVSIDDFDHSACGGTHPAYTGTVGMIAVLRWTRQRGGVRVSFACGGRALNELRRLNQVASEAAEQLSVGLDELPIATKRLLTTQQALQRQLATAEERLLDDEAERLYAAGELVGAKRVVQACFADWSIERLRTLAEAIAARPGGIALLGSSGTRANLVVACAPESGYEANQLLAHGLPQLAGRGGGNARLAQGGSPQSEHLEAALGTIRQQIQA</sequence>
<keyword evidence="8" id="KW-1185">Reference proteome</keyword>
<organism evidence="7 8">
    <name type="scientific">Candidatus Chloroploca asiatica</name>
    <dbReference type="NCBI Taxonomy" id="1506545"/>
    <lineage>
        <taxon>Bacteria</taxon>
        <taxon>Bacillati</taxon>
        <taxon>Chloroflexota</taxon>
        <taxon>Chloroflexia</taxon>
        <taxon>Chloroflexales</taxon>
        <taxon>Chloroflexineae</taxon>
        <taxon>Oscillochloridaceae</taxon>
        <taxon>Candidatus Chloroploca</taxon>
    </lineage>
</organism>
<dbReference type="GO" id="GO:0046872">
    <property type="term" value="F:metal ion binding"/>
    <property type="evidence" value="ECO:0007669"/>
    <property type="project" value="UniProtKB-KW"/>
</dbReference>
<dbReference type="GO" id="GO:0003676">
    <property type="term" value="F:nucleic acid binding"/>
    <property type="evidence" value="ECO:0007669"/>
    <property type="project" value="InterPro"/>
</dbReference>
<dbReference type="Proteomes" id="UP000220922">
    <property type="component" value="Unassembled WGS sequence"/>
</dbReference>
<dbReference type="PROSITE" id="PS50860">
    <property type="entry name" value="AA_TRNA_LIGASE_II_ALA"/>
    <property type="match status" value="1"/>
</dbReference>
<dbReference type="Gene3D" id="2.40.30.130">
    <property type="match status" value="1"/>
</dbReference>
<dbReference type="AlphaFoldDB" id="A0A2H3L338"/>
<protein>
    <recommendedName>
        <fullName evidence="6">Alanyl-transfer RNA synthetases family profile domain-containing protein</fullName>
    </recommendedName>
</protein>
<feature type="domain" description="Alanyl-transfer RNA synthetases family profile" evidence="6">
    <location>
        <begin position="1"/>
        <end position="244"/>
    </location>
</feature>
<dbReference type="GO" id="GO:0004813">
    <property type="term" value="F:alanine-tRNA ligase activity"/>
    <property type="evidence" value="ECO:0007669"/>
    <property type="project" value="InterPro"/>
</dbReference>
<dbReference type="Gene3D" id="3.10.310.40">
    <property type="match status" value="1"/>
</dbReference>
<dbReference type="Gene3D" id="3.30.980.10">
    <property type="entry name" value="Threonyl-trna Synthetase, Chain A, domain 2"/>
    <property type="match status" value="1"/>
</dbReference>
<dbReference type="InterPro" id="IPR018164">
    <property type="entry name" value="Ala-tRNA-synth_IIc_N"/>
</dbReference>
<evidence type="ECO:0000313" key="8">
    <source>
        <dbReference type="Proteomes" id="UP000220922"/>
    </source>
</evidence>
<dbReference type="EMBL" id="LYXE01000188">
    <property type="protein sequence ID" value="PDV96640.1"/>
    <property type="molecule type" value="Genomic_DNA"/>
</dbReference>
<gene>
    <name evidence="7" type="ORF">A9Q02_06435</name>
</gene>
<dbReference type="GO" id="GO:0005524">
    <property type="term" value="F:ATP binding"/>
    <property type="evidence" value="ECO:0007669"/>
    <property type="project" value="InterPro"/>
</dbReference>
<evidence type="ECO:0000256" key="2">
    <source>
        <dbReference type="ARBA" id="ARBA00004496"/>
    </source>
</evidence>
<dbReference type="SMART" id="SM00863">
    <property type="entry name" value="tRNA_SAD"/>
    <property type="match status" value="1"/>
</dbReference>
<dbReference type="Pfam" id="PF01411">
    <property type="entry name" value="tRNA-synt_2c"/>
    <property type="match status" value="1"/>
</dbReference>
<reference evidence="7 8" key="1">
    <citation type="submission" date="2016-05" db="EMBL/GenBank/DDBJ databases">
        <authorList>
            <person name="Lavstsen T."/>
            <person name="Jespersen J.S."/>
        </authorList>
    </citation>
    <scope>NUCLEOTIDE SEQUENCE [LARGE SCALE GENOMIC DNA]</scope>
    <source>
        <strain evidence="7 8">B7-9</strain>
    </source>
</reference>
<keyword evidence="3" id="KW-0479">Metal-binding</keyword>
<comment type="caution">
    <text evidence="7">The sequence shown here is derived from an EMBL/GenBank/DDBJ whole genome shotgun (WGS) entry which is preliminary data.</text>
</comment>
<dbReference type="InterPro" id="IPR012947">
    <property type="entry name" value="tRNA_SAD"/>
</dbReference>
<keyword evidence="4" id="KW-0862">Zinc</keyword>
<evidence type="ECO:0000256" key="5">
    <source>
        <dbReference type="SAM" id="Coils"/>
    </source>
</evidence>
<evidence type="ECO:0000313" key="7">
    <source>
        <dbReference type="EMBL" id="PDV96640.1"/>
    </source>
</evidence>
<evidence type="ECO:0000259" key="6">
    <source>
        <dbReference type="PROSITE" id="PS50860"/>
    </source>
</evidence>
<dbReference type="SUPFAM" id="SSF50447">
    <property type="entry name" value="Translation proteins"/>
    <property type="match status" value="1"/>
</dbReference>
<keyword evidence="5" id="KW-0175">Coiled coil</keyword>
<dbReference type="PANTHER" id="PTHR43462:SF1">
    <property type="entry name" value="ALANYL-TRNA EDITING PROTEIN AARSD1"/>
    <property type="match status" value="1"/>
</dbReference>
<dbReference type="GO" id="GO:0006419">
    <property type="term" value="P:alanyl-tRNA aminoacylation"/>
    <property type="evidence" value="ECO:0007669"/>
    <property type="project" value="InterPro"/>
</dbReference>
<dbReference type="InterPro" id="IPR018163">
    <property type="entry name" value="Thr/Ala-tRNA-synth_IIc_edit"/>
</dbReference>
<comment type="subcellular location">
    <subcellularLocation>
        <location evidence="2">Cytoplasm</location>
    </subcellularLocation>
</comment>
<evidence type="ECO:0000256" key="1">
    <source>
        <dbReference type="ARBA" id="ARBA00001947"/>
    </source>
</evidence>
<proteinExistence type="predicted"/>
<accession>A0A2H3L338</accession>
<evidence type="ECO:0000256" key="3">
    <source>
        <dbReference type="ARBA" id="ARBA00022723"/>
    </source>
</evidence>